<accession>A0AB34PSE0</accession>
<proteinExistence type="predicted"/>
<keyword evidence="1" id="KW-1133">Transmembrane helix</keyword>
<evidence type="ECO:0000256" key="2">
    <source>
        <dbReference type="SAM" id="SignalP"/>
    </source>
</evidence>
<reference evidence="3 4" key="1">
    <citation type="submission" date="2013-12" db="EMBL/GenBank/DDBJ databases">
        <title>The Genome Sequence of Candida albicans P78048.</title>
        <authorList>
            <consortium name="The Broad Institute Genome Sequencing Platform"/>
            <consortium name="The Broad Institute Genome Sequencing Center for Infectious Disease"/>
            <person name="Cuomo C."/>
            <person name="Bennett R."/>
            <person name="Hirakawa M."/>
            <person name="Noverr M."/>
            <person name="Mitchell A."/>
            <person name="Young S.K."/>
            <person name="Zeng Q."/>
            <person name="Gargeya S."/>
            <person name="Fitzgerald M."/>
            <person name="Abouelleil A."/>
            <person name="Alvarado L."/>
            <person name="Berlin A.M."/>
            <person name="Chapman S.B."/>
            <person name="Dewar J."/>
            <person name="Goldberg J."/>
            <person name="Griggs A."/>
            <person name="Gujja S."/>
            <person name="Hansen M."/>
            <person name="Howarth C."/>
            <person name="Imamovic A."/>
            <person name="Larimer J."/>
            <person name="McCowan C."/>
            <person name="Murphy C."/>
            <person name="Pearson M."/>
            <person name="Priest M."/>
            <person name="Roberts A."/>
            <person name="Saif S."/>
            <person name="Shea T."/>
            <person name="Sykes S."/>
            <person name="Wortman J."/>
            <person name="Nusbaum C."/>
            <person name="Birren B."/>
        </authorList>
    </citation>
    <scope>NUCLEOTIDE SEQUENCE [LARGE SCALE GENOMIC DNA]</scope>
    <source>
        <strain evidence="3 4">P78048</strain>
    </source>
</reference>
<organism evidence="3 4">
    <name type="scientific">Candida albicans P78048</name>
    <dbReference type="NCBI Taxonomy" id="1094989"/>
    <lineage>
        <taxon>Eukaryota</taxon>
        <taxon>Fungi</taxon>
        <taxon>Dikarya</taxon>
        <taxon>Ascomycota</taxon>
        <taxon>Saccharomycotina</taxon>
        <taxon>Pichiomycetes</taxon>
        <taxon>Debaryomycetaceae</taxon>
        <taxon>Candida/Lodderomyces clade</taxon>
        <taxon>Candida</taxon>
    </lineage>
</organism>
<evidence type="ECO:0000313" key="3">
    <source>
        <dbReference type="EMBL" id="KGR11171.1"/>
    </source>
</evidence>
<dbReference type="Proteomes" id="UP000030161">
    <property type="component" value="Unassembled WGS sequence"/>
</dbReference>
<keyword evidence="1" id="KW-0812">Transmembrane</keyword>
<evidence type="ECO:0000256" key="1">
    <source>
        <dbReference type="SAM" id="Phobius"/>
    </source>
</evidence>
<feature type="transmembrane region" description="Helical" evidence="1">
    <location>
        <begin position="59"/>
        <end position="79"/>
    </location>
</feature>
<keyword evidence="2" id="KW-0732">Signal</keyword>
<gene>
    <name evidence="3" type="ORF">MG3_03089</name>
</gene>
<dbReference type="EMBL" id="AJIX01000019">
    <property type="protein sequence ID" value="KGR11171.1"/>
    <property type="molecule type" value="Genomic_DNA"/>
</dbReference>
<feature type="signal peptide" evidence="2">
    <location>
        <begin position="1"/>
        <end position="17"/>
    </location>
</feature>
<protein>
    <submittedName>
        <fullName evidence="3">Uncharacterized protein</fullName>
    </submittedName>
</protein>
<feature type="chain" id="PRO_5044306233" evidence="2">
    <location>
        <begin position="18"/>
        <end position="105"/>
    </location>
</feature>
<evidence type="ECO:0000313" key="4">
    <source>
        <dbReference type="Proteomes" id="UP000030161"/>
    </source>
</evidence>
<keyword evidence="1" id="KW-0472">Membrane</keyword>
<sequence length="105" mass="12616">MLYFFFLFGSSIFPVESNNRIYKFVCYKSIFICVFAIVTVNVVIMIFNIAVLKKKKRNLYVYFFFFFFISFHLFLAILLCVCVCQSQNFSIFFTCIKKRHANKWS</sequence>
<dbReference type="AlphaFoldDB" id="A0AB34PSE0"/>
<name>A0AB34PSE0_CANAX</name>
<feature type="transmembrane region" description="Helical" evidence="1">
    <location>
        <begin position="27"/>
        <end position="52"/>
    </location>
</feature>
<comment type="caution">
    <text evidence="3">The sequence shown here is derived from an EMBL/GenBank/DDBJ whole genome shotgun (WGS) entry which is preliminary data.</text>
</comment>